<dbReference type="Ensembl" id="ENSLACT00000003708.1">
    <property type="protein sequence ID" value="ENSLACP00000003675.1"/>
    <property type="gene ID" value="ENSLACG00000003272.1"/>
</dbReference>
<dbReference type="FunFam" id="3.80.10.10:FF:001051">
    <property type="entry name" value="Leucine-rich repeat-containing 23"/>
    <property type="match status" value="1"/>
</dbReference>
<dbReference type="SUPFAM" id="SSF52058">
    <property type="entry name" value="L domain-like"/>
    <property type="match status" value="1"/>
</dbReference>
<protein>
    <recommendedName>
        <fullName evidence="10">Leucine-rich repeat-containing protein 23</fullName>
    </recommendedName>
</protein>
<reference evidence="12" key="2">
    <citation type="submission" date="2025-08" db="UniProtKB">
        <authorList>
            <consortium name="Ensembl"/>
        </authorList>
    </citation>
    <scope>IDENTIFICATION</scope>
</reference>
<keyword evidence="9" id="KW-0966">Cell projection</keyword>
<dbReference type="AlphaFoldDB" id="H3A204"/>
<keyword evidence="4" id="KW-0677">Repeat</keyword>
<evidence type="ECO:0000313" key="12">
    <source>
        <dbReference type="Ensembl" id="ENSLACP00000003675.1"/>
    </source>
</evidence>
<accession>H3A204</accession>
<dbReference type="EMBL" id="AFYH01153709">
    <property type="status" value="NOT_ANNOTATED_CDS"/>
    <property type="molecule type" value="Genomic_DNA"/>
</dbReference>
<organism evidence="12 13">
    <name type="scientific">Latimeria chalumnae</name>
    <name type="common">Coelacanth</name>
    <dbReference type="NCBI Taxonomy" id="7897"/>
    <lineage>
        <taxon>Eukaryota</taxon>
        <taxon>Metazoa</taxon>
        <taxon>Chordata</taxon>
        <taxon>Craniata</taxon>
        <taxon>Vertebrata</taxon>
        <taxon>Euteleostomi</taxon>
        <taxon>Coelacanthiformes</taxon>
        <taxon>Coelacanthidae</taxon>
        <taxon>Latimeria</taxon>
    </lineage>
</organism>
<dbReference type="STRING" id="7897.ENSLACP00000003675"/>
<gene>
    <name evidence="12" type="primary">LRRC23</name>
</gene>
<dbReference type="EMBL" id="AFYH01153708">
    <property type="status" value="NOT_ANNOTATED_CDS"/>
    <property type="molecule type" value="Genomic_DNA"/>
</dbReference>
<dbReference type="InParanoid" id="H3A204"/>
<evidence type="ECO:0000256" key="8">
    <source>
        <dbReference type="ARBA" id="ARBA00023212"/>
    </source>
</evidence>
<name>H3A204_LATCH</name>
<keyword evidence="7" id="KW-0969">Cilium</keyword>
<comment type="subcellular location">
    <subcellularLocation>
        <location evidence="1">Cytoplasm</location>
        <location evidence="1">Cytoskeleton</location>
        <location evidence="1">Flagellum axoneme</location>
    </subcellularLocation>
</comment>
<dbReference type="GeneTree" id="ENSGT00940000159748"/>
<reference evidence="12" key="3">
    <citation type="submission" date="2025-09" db="UniProtKB">
        <authorList>
            <consortium name="Ensembl"/>
        </authorList>
    </citation>
    <scope>IDENTIFICATION</scope>
</reference>
<dbReference type="InterPro" id="IPR050836">
    <property type="entry name" value="SDS22/Internalin_LRR"/>
</dbReference>
<evidence type="ECO:0000256" key="6">
    <source>
        <dbReference type="ARBA" id="ARBA00023054"/>
    </source>
</evidence>
<evidence type="ECO:0000256" key="1">
    <source>
        <dbReference type="ARBA" id="ARBA00004611"/>
    </source>
</evidence>
<evidence type="ECO:0000256" key="7">
    <source>
        <dbReference type="ARBA" id="ARBA00023069"/>
    </source>
</evidence>
<dbReference type="InterPro" id="IPR001611">
    <property type="entry name" value="Leu-rich_rpt"/>
</dbReference>
<evidence type="ECO:0000256" key="10">
    <source>
        <dbReference type="ARBA" id="ARBA00071477"/>
    </source>
</evidence>
<keyword evidence="3" id="KW-0433">Leucine-rich repeat</keyword>
<evidence type="ECO:0000313" key="13">
    <source>
        <dbReference type="Proteomes" id="UP000008672"/>
    </source>
</evidence>
<evidence type="ECO:0000256" key="9">
    <source>
        <dbReference type="ARBA" id="ARBA00023273"/>
    </source>
</evidence>
<keyword evidence="13" id="KW-1185">Reference proteome</keyword>
<dbReference type="OMA" id="NGMAHAY"/>
<dbReference type="PANTHER" id="PTHR46652">
    <property type="entry name" value="LEUCINE-RICH REPEAT AND IQ DOMAIN-CONTAINING PROTEIN 1-RELATED"/>
    <property type="match status" value="1"/>
</dbReference>
<dbReference type="Gene3D" id="3.80.10.10">
    <property type="entry name" value="Ribonuclease Inhibitor"/>
    <property type="match status" value="1"/>
</dbReference>
<evidence type="ECO:0000256" key="11">
    <source>
        <dbReference type="SAM" id="MobiDB-lite"/>
    </source>
</evidence>
<dbReference type="PROSITE" id="PS51450">
    <property type="entry name" value="LRR"/>
    <property type="match status" value="1"/>
</dbReference>
<evidence type="ECO:0000256" key="5">
    <source>
        <dbReference type="ARBA" id="ARBA00022846"/>
    </source>
</evidence>
<dbReference type="PANTHER" id="PTHR46652:SF8">
    <property type="entry name" value="LEUCINE RICH REPEAT CONTAINING 23"/>
    <property type="match status" value="1"/>
</dbReference>
<keyword evidence="8" id="KW-0206">Cytoskeleton</keyword>
<keyword evidence="6" id="KW-0175">Coiled coil</keyword>
<evidence type="ECO:0000256" key="2">
    <source>
        <dbReference type="ARBA" id="ARBA00022490"/>
    </source>
</evidence>
<sequence length="215" mass="23988">MSDNEDEYEGQANEDEDEMEKAEGEEEEGKEDDEEAEEEKKNWAPNPLTEEVLAEGLSLLCKTGNGLSHAYVRLQLQEKALTNIDLLRTYIHLRYVDVSGNFLRDLSPLCSLTQLLVLAADHNRLTSAKLDELPYLQVASFAYNRITSTEGLGQPMMETLNLIGNRISVVSGLDPDNLMALQTLELRGNKLETTAGICLPYLKNLYLVTCCTGQT</sequence>
<evidence type="ECO:0000256" key="4">
    <source>
        <dbReference type="ARBA" id="ARBA00022737"/>
    </source>
</evidence>
<reference evidence="13" key="1">
    <citation type="submission" date="2011-08" db="EMBL/GenBank/DDBJ databases">
        <title>The draft genome of Latimeria chalumnae.</title>
        <authorList>
            <person name="Di Palma F."/>
            <person name="Alfoldi J."/>
            <person name="Johnson J."/>
            <person name="Berlin A."/>
            <person name="Gnerre S."/>
            <person name="Jaffe D."/>
            <person name="MacCallum I."/>
            <person name="Young S."/>
            <person name="Walker B.J."/>
            <person name="Lander E."/>
            <person name="Lindblad-Toh K."/>
        </authorList>
    </citation>
    <scope>NUCLEOTIDE SEQUENCE [LARGE SCALE GENOMIC DNA]</scope>
    <source>
        <strain evidence="13">Wild caught</strain>
    </source>
</reference>
<keyword evidence="2" id="KW-0963">Cytoplasm</keyword>
<dbReference type="EMBL" id="AFYH01153710">
    <property type="status" value="NOT_ANNOTATED_CDS"/>
    <property type="molecule type" value="Genomic_DNA"/>
</dbReference>
<dbReference type="Proteomes" id="UP000008672">
    <property type="component" value="Unassembled WGS sequence"/>
</dbReference>
<feature type="compositionally biased region" description="Acidic residues" evidence="11">
    <location>
        <begin position="1"/>
        <end position="37"/>
    </location>
</feature>
<feature type="region of interest" description="Disordered" evidence="11">
    <location>
        <begin position="1"/>
        <end position="47"/>
    </location>
</feature>
<evidence type="ECO:0000256" key="3">
    <source>
        <dbReference type="ARBA" id="ARBA00022614"/>
    </source>
</evidence>
<proteinExistence type="predicted"/>
<dbReference type="eggNOG" id="KOG0531">
    <property type="taxonomic scope" value="Eukaryota"/>
</dbReference>
<keyword evidence="5" id="KW-0282">Flagellum</keyword>
<dbReference type="InterPro" id="IPR032675">
    <property type="entry name" value="LRR_dom_sf"/>
</dbReference>
<dbReference type="HOGENOM" id="CLU_056804_0_0_1"/>